<organism evidence="2 3">
    <name type="scientific">Gnathostoma spinigerum</name>
    <dbReference type="NCBI Taxonomy" id="75299"/>
    <lineage>
        <taxon>Eukaryota</taxon>
        <taxon>Metazoa</taxon>
        <taxon>Ecdysozoa</taxon>
        <taxon>Nematoda</taxon>
        <taxon>Chromadorea</taxon>
        <taxon>Rhabditida</taxon>
        <taxon>Spirurina</taxon>
        <taxon>Gnathostomatomorpha</taxon>
        <taxon>Gnathostomatoidea</taxon>
        <taxon>Gnathostomatidae</taxon>
        <taxon>Gnathostoma</taxon>
    </lineage>
</organism>
<evidence type="ECO:0000313" key="2">
    <source>
        <dbReference type="EMBL" id="MFH4978563.1"/>
    </source>
</evidence>
<gene>
    <name evidence="2" type="ORF">AB6A40_005272</name>
</gene>
<feature type="region of interest" description="Disordered" evidence="1">
    <location>
        <begin position="79"/>
        <end position="111"/>
    </location>
</feature>
<keyword evidence="3" id="KW-1185">Reference proteome</keyword>
<proteinExistence type="predicted"/>
<dbReference type="Proteomes" id="UP001608902">
    <property type="component" value="Unassembled WGS sequence"/>
</dbReference>
<evidence type="ECO:0000256" key="1">
    <source>
        <dbReference type="SAM" id="MobiDB-lite"/>
    </source>
</evidence>
<dbReference type="AlphaFoldDB" id="A0ABD6EEZ4"/>
<protein>
    <submittedName>
        <fullName evidence="2">Uncharacterized protein</fullName>
    </submittedName>
</protein>
<feature type="region of interest" description="Disordered" evidence="1">
    <location>
        <begin position="1"/>
        <end position="53"/>
    </location>
</feature>
<feature type="compositionally biased region" description="Polar residues" evidence="1">
    <location>
        <begin position="10"/>
        <end position="38"/>
    </location>
</feature>
<sequence>MSMDDLLTVGSANNEFGGSTNDSNILESGSSLTLSSNCVEGPPDQPTSSASTVVAVASTSQNLSFPKRLFSSSIASANNSSLTRNSNLSDCGSEFSKSNDDVIFAPQRSGG</sequence>
<comment type="caution">
    <text evidence="2">The sequence shown here is derived from an EMBL/GenBank/DDBJ whole genome shotgun (WGS) entry which is preliminary data.</text>
</comment>
<feature type="compositionally biased region" description="Low complexity" evidence="1">
    <location>
        <begin position="79"/>
        <end position="89"/>
    </location>
</feature>
<name>A0ABD6EEZ4_9BILA</name>
<accession>A0ABD6EEZ4</accession>
<evidence type="ECO:0000313" key="3">
    <source>
        <dbReference type="Proteomes" id="UP001608902"/>
    </source>
</evidence>
<dbReference type="EMBL" id="JBGFUD010003300">
    <property type="protein sequence ID" value="MFH4978563.1"/>
    <property type="molecule type" value="Genomic_DNA"/>
</dbReference>
<reference evidence="2 3" key="1">
    <citation type="submission" date="2024-08" db="EMBL/GenBank/DDBJ databases">
        <title>Gnathostoma spinigerum genome.</title>
        <authorList>
            <person name="Gonzalez-Bertolin B."/>
            <person name="Monzon S."/>
            <person name="Zaballos A."/>
            <person name="Jimenez P."/>
            <person name="Dekumyoy P."/>
            <person name="Varona S."/>
            <person name="Cuesta I."/>
            <person name="Sumanam S."/>
            <person name="Adisakwattana P."/>
            <person name="Gasser R.B."/>
            <person name="Hernandez-Gonzalez A."/>
            <person name="Young N.D."/>
            <person name="Perteguer M.J."/>
        </authorList>
    </citation>
    <scope>NUCLEOTIDE SEQUENCE [LARGE SCALE GENOMIC DNA]</scope>
    <source>
        <strain evidence="2">AL3</strain>
        <tissue evidence="2">Liver</tissue>
    </source>
</reference>